<dbReference type="AlphaFoldDB" id="A0A1M4UEM2"/>
<dbReference type="InterPro" id="IPR011009">
    <property type="entry name" value="Kinase-like_dom_sf"/>
</dbReference>
<evidence type="ECO:0000313" key="3">
    <source>
        <dbReference type="Proteomes" id="UP000183987"/>
    </source>
</evidence>
<feature type="domain" description="Aminoglycoside phosphotransferase" evidence="1">
    <location>
        <begin position="27"/>
        <end position="250"/>
    </location>
</feature>
<keyword evidence="2" id="KW-0418">Kinase</keyword>
<dbReference type="EMBL" id="FQUE01000001">
    <property type="protein sequence ID" value="SHE55047.1"/>
    <property type="molecule type" value="Genomic_DNA"/>
</dbReference>
<dbReference type="InterPro" id="IPR041726">
    <property type="entry name" value="ACAD10_11_N"/>
</dbReference>
<keyword evidence="2" id="KW-0808">Transferase</keyword>
<evidence type="ECO:0000259" key="1">
    <source>
        <dbReference type="Pfam" id="PF01636"/>
    </source>
</evidence>
<dbReference type="OrthoDB" id="3806873at2"/>
<dbReference type="Gene3D" id="3.90.1200.10">
    <property type="match status" value="1"/>
</dbReference>
<dbReference type="Proteomes" id="UP000183987">
    <property type="component" value="Unassembled WGS sequence"/>
</dbReference>
<dbReference type="CDD" id="cd05154">
    <property type="entry name" value="ACAD10_11_N-like"/>
    <property type="match status" value="1"/>
</dbReference>
<dbReference type="Gene3D" id="3.30.200.20">
    <property type="entry name" value="Phosphorylase Kinase, domain 1"/>
    <property type="match status" value="1"/>
</dbReference>
<dbReference type="SUPFAM" id="SSF56112">
    <property type="entry name" value="Protein kinase-like (PK-like)"/>
    <property type="match status" value="1"/>
</dbReference>
<accession>A0A1M4UEM2</accession>
<dbReference type="PANTHER" id="PTHR47829:SF3">
    <property type="entry name" value="AMINOGLYCOSIDE PHOSPHOTRANSFERASE DOMAIN-CONTAINING PROTEIN"/>
    <property type="match status" value="1"/>
</dbReference>
<proteinExistence type="predicted"/>
<sequence length="342" mass="37368">MAENLNIRAVASWVEGRLPGLDRPVTVHRFQVGQSNPTFRIATPAGDYVLRRKPGGTLLKSAHAVEREFAVQRALWDTDVPVPRMHLLCEDPAVIGAPFYIMDHVAGRSFDDPRLPDQTPADRAAIIDSMGRTLAAIHSVDLTAVGLTDYGPGGDYYGRQIARWVKQYRASATEKIAEMEALIRWLEDHQPADDGRRTLVHGDYRIDNLLFAADGTDVVAVLDWELSTLGHPFADLAAVIMQWRMPPGPDGRGLAGVDRAAAGLPTDEAFVASYCKRTGLDGIPRFNFYLAFCFFRMAAILQGVKARGLSGNAANPKKAAKLGAYVPEFARQGLEAAITVTD</sequence>
<evidence type="ECO:0000313" key="2">
    <source>
        <dbReference type="EMBL" id="SHE55047.1"/>
    </source>
</evidence>
<name>A0A1M4UEM2_LOKAT</name>
<protein>
    <submittedName>
        <fullName evidence="2">Predicted kinase, aminoglycoside phosphotransferase (APT) family</fullName>
    </submittedName>
</protein>
<dbReference type="RefSeq" id="WP_072855760.1">
    <property type="nucleotide sequence ID" value="NZ_FQUE01000001.1"/>
</dbReference>
<reference evidence="3" key="1">
    <citation type="submission" date="2016-11" db="EMBL/GenBank/DDBJ databases">
        <authorList>
            <person name="Varghese N."/>
            <person name="Submissions S."/>
        </authorList>
    </citation>
    <scope>NUCLEOTIDE SEQUENCE [LARGE SCALE GENOMIC DNA]</scope>
    <source>
        <strain evidence="3">DSM 29326</strain>
    </source>
</reference>
<dbReference type="GO" id="GO:0016301">
    <property type="term" value="F:kinase activity"/>
    <property type="evidence" value="ECO:0007669"/>
    <property type="project" value="UniProtKB-KW"/>
</dbReference>
<organism evidence="2 3">
    <name type="scientific">Loktanella atrilutea</name>
    <dbReference type="NCBI Taxonomy" id="366533"/>
    <lineage>
        <taxon>Bacteria</taxon>
        <taxon>Pseudomonadati</taxon>
        <taxon>Pseudomonadota</taxon>
        <taxon>Alphaproteobacteria</taxon>
        <taxon>Rhodobacterales</taxon>
        <taxon>Roseobacteraceae</taxon>
        <taxon>Loktanella</taxon>
    </lineage>
</organism>
<keyword evidence="3" id="KW-1185">Reference proteome</keyword>
<dbReference type="InterPro" id="IPR002575">
    <property type="entry name" value="Aminoglycoside_PTrfase"/>
</dbReference>
<dbReference type="InterPro" id="IPR052898">
    <property type="entry name" value="ACAD10-like"/>
</dbReference>
<dbReference type="PANTHER" id="PTHR47829">
    <property type="entry name" value="HYDROLASE, PUTATIVE (AFU_ORTHOLOGUE AFUA_1G12880)-RELATED"/>
    <property type="match status" value="1"/>
</dbReference>
<dbReference type="STRING" id="366533.SAMN05444339_101692"/>
<gene>
    <name evidence="2" type="ORF">SAMN05444339_101692</name>
</gene>
<dbReference type="Pfam" id="PF01636">
    <property type="entry name" value="APH"/>
    <property type="match status" value="1"/>
</dbReference>